<organism evidence="2 3">
    <name type="scientific">Fusobacterium simiae</name>
    <dbReference type="NCBI Taxonomy" id="855"/>
    <lineage>
        <taxon>Bacteria</taxon>
        <taxon>Fusobacteriati</taxon>
        <taxon>Fusobacteriota</taxon>
        <taxon>Fusobacteriia</taxon>
        <taxon>Fusobacteriales</taxon>
        <taxon>Fusobacteriaceae</taxon>
        <taxon>Fusobacterium</taxon>
    </lineage>
</organism>
<feature type="coiled-coil region" evidence="1">
    <location>
        <begin position="61"/>
        <end position="99"/>
    </location>
</feature>
<protein>
    <submittedName>
        <fullName evidence="2">Autotransporter-associated N-terminal domain-containing protein</fullName>
    </submittedName>
</protein>
<proteinExistence type="predicted"/>
<evidence type="ECO:0000313" key="2">
    <source>
        <dbReference type="EMBL" id="MCY7009279.1"/>
    </source>
</evidence>
<gene>
    <name evidence="2" type="ORF">OCK72_11665</name>
</gene>
<keyword evidence="1" id="KW-0175">Coiled coil</keyword>
<evidence type="ECO:0000313" key="3">
    <source>
        <dbReference type="Proteomes" id="UP001062738"/>
    </source>
</evidence>
<reference evidence="2" key="1">
    <citation type="submission" date="2022-09" db="EMBL/GenBank/DDBJ databases">
        <authorList>
            <person name="Zoaiter M."/>
        </authorList>
    </citation>
    <scope>NUCLEOTIDE SEQUENCE</scope>
    <source>
        <strain evidence="2">DSM 19848</strain>
    </source>
</reference>
<feature type="non-terminal residue" evidence="2">
    <location>
        <position position="1067"/>
    </location>
</feature>
<name>A0ABT4DKY3_FUSSI</name>
<evidence type="ECO:0000256" key="1">
    <source>
        <dbReference type="SAM" id="Coils"/>
    </source>
</evidence>
<keyword evidence="3" id="KW-1185">Reference proteome</keyword>
<dbReference type="InterPro" id="IPR053787">
    <property type="entry name" value="Autotransptr-assoc_N"/>
</dbReference>
<dbReference type="EMBL" id="JAOXXL010000072">
    <property type="protein sequence ID" value="MCY7009279.1"/>
    <property type="molecule type" value="Genomic_DNA"/>
</dbReference>
<dbReference type="RefSeq" id="WP_265152950.1">
    <property type="nucleotide sequence ID" value="NZ_JAOXXL010000072.1"/>
</dbReference>
<dbReference type="Proteomes" id="UP001062738">
    <property type="component" value="Unassembled WGS sequence"/>
</dbReference>
<comment type="caution">
    <text evidence="2">The sequence shown here is derived from an EMBL/GenBank/DDBJ whole genome shotgun (WGS) entry which is preliminary data.</text>
</comment>
<accession>A0ABT4DKY3</accession>
<dbReference type="NCBIfam" id="NF033175">
    <property type="entry name" value="fuso_auto_Nterm"/>
    <property type="match status" value="1"/>
</dbReference>
<sequence>MGNSNLYRVENTLRSMAKRYKSVKYSLGLVILFLMLGGSAFSEEINDGNAVPTREEIASSRENLRNSVGSLQSKIDSARAENEKALTGLKLELVQLMEQGDQVVKSPWMSWQFGVNYMYSKWNGTYKGRGDKSEKYPFEGIFTRSTNVFGRTTTARTADQRAALASIIATSGGFDPNGNGLSYGLITRAQINEDPMTIEVSAGIRPKNIQKGAITLNVPPVNVQPPTPSLTTINPVAPAAPNISIPSFAPVAPQVDEPQLPPPPAYNLVLGADCNEGCNSDNGTPRQTTQTSWLTSSGKKDSQNIGVFLHYTWSNNKAAETALAFKMYKETNTTTMPVQEYNFNSYNYGNGTEFQNNIVDSQGQERNHQYFFVGGSRFWELDNYRGKNDRFELRPGTTLNLGGILTLGIVSQENGAHLVNMGTITDAKEREDQYIKDFTDRTINGPSGPMNIKKSTDGYVGYKVGLAQVEENSNSGVWGTSDQTLNQYQQLINEGTIDFRGNNSMGIYVYQPRNIYNSYIWNSTHAKVINASTGKILLSGKESYGMRIAAKSEGQAEMTNKGLIELRNSPLTGGKDKADNSVAMIMKADDTVVPKVSIAENKINNEGDIKISGTVENSIGMYINIASNMTNKKNIEISSKATNGNLNVGMRADQVGNNYTTSNYNTTVINAATTGKISITGENAVGMVASDTSNWGSAIAKNEGDISITAGKKNIGMLSAKQALVSNEATGKINIGTSQNSVGMASLITGSGASATVSKAENKGEINITGPNSTGVYNTGEFLMNTAGAKINVAGRQSIGLYAYGTETKTKTELKAGTIETSNSGVGLYSDKATVTIDNSNNNLKLIANNGGLLFYNYDSGVSGTPVANGKFRLTGSKDATATINNGGYAFYLKNTKILTNGSIDGLATFFNSMFDNANSTRKIDITLNPGGTLMILDKPTGGDIKLSSVSTVGNIASSLGNRVTVNNASTKYKVYAVYRGKLEIDQNVNLDKDSTTTSPDAFYRVDFRSSTMKLGTGKTMTGTKAGQVALFQGNYDEGGTSKGKVGEISIINNGTIRLTGNSTGNA</sequence>